<dbReference type="AlphaFoldDB" id="A0A6J4VDU7"/>
<feature type="region of interest" description="Disordered" evidence="1">
    <location>
        <begin position="1"/>
        <end position="131"/>
    </location>
</feature>
<dbReference type="EC" id="2.5.1.17" evidence="2"/>
<name>A0A6J4VDU7_9BACT</name>
<feature type="compositionally biased region" description="Basic residues" evidence="1">
    <location>
        <begin position="58"/>
        <end position="70"/>
    </location>
</feature>
<keyword evidence="2" id="KW-0808">Transferase</keyword>
<feature type="non-terminal residue" evidence="2">
    <location>
        <position position="1"/>
    </location>
</feature>
<proteinExistence type="predicted"/>
<reference evidence="2" key="1">
    <citation type="submission" date="2020-02" db="EMBL/GenBank/DDBJ databases">
        <authorList>
            <person name="Meier V. D."/>
        </authorList>
    </citation>
    <scope>NUCLEOTIDE SEQUENCE</scope>
    <source>
        <strain evidence="2">AVDCRST_MAG33</strain>
    </source>
</reference>
<feature type="non-terminal residue" evidence="2">
    <location>
        <position position="131"/>
    </location>
</feature>
<accession>A0A6J4VDU7</accession>
<gene>
    <name evidence="2" type="ORF">AVDCRST_MAG33-3115</name>
</gene>
<feature type="compositionally biased region" description="Low complexity" evidence="1">
    <location>
        <begin position="97"/>
        <end position="112"/>
    </location>
</feature>
<evidence type="ECO:0000256" key="1">
    <source>
        <dbReference type="SAM" id="MobiDB-lite"/>
    </source>
</evidence>
<evidence type="ECO:0000313" key="2">
    <source>
        <dbReference type="EMBL" id="CAA9576545.1"/>
    </source>
</evidence>
<protein>
    <submittedName>
        <fullName evidence="2">ATP:Cob(I)alamin adenosyltransferase</fullName>
        <ecNumber evidence="2">2.5.1.17</ecNumber>
    </submittedName>
</protein>
<dbReference type="EMBL" id="CADCWK010000392">
    <property type="protein sequence ID" value="CAA9576545.1"/>
    <property type="molecule type" value="Genomic_DNA"/>
</dbReference>
<organism evidence="2">
    <name type="scientific">uncultured Thermomicrobiales bacterium</name>
    <dbReference type="NCBI Taxonomy" id="1645740"/>
    <lineage>
        <taxon>Bacteria</taxon>
        <taxon>Pseudomonadati</taxon>
        <taxon>Thermomicrobiota</taxon>
        <taxon>Thermomicrobia</taxon>
        <taxon>Thermomicrobiales</taxon>
        <taxon>environmental samples</taxon>
    </lineage>
</organism>
<sequence length="131" mass="13643">ADAADRHAARPIRDHGRAGLHVGPAAGQPGIQRRASDVAGGSDRRPDRRGPPPAAIRPARRERPRRHPRRRPDGGPAGRAAGGRAERGRSHRQRADPALPQPAVVAAVHPGPVRGPGSGPRGPAGQDRGPL</sequence>
<feature type="compositionally biased region" description="Basic and acidic residues" evidence="1">
    <location>
        <begin position="1"/>
        <end position="17"/>
    </location>
</feature>
<dbReference type="GO" id="GO:0008817">
    <property type="term" value="F:corrinoid adenosyltransferase activity"/>
    <property type="evidence" value="ECO:0007669"/>
    <property type="project" value="UniProtKB-EC"/>
</dbReference>